<dbReference type="EMBL" id="LR738855">
    <property type="protein sequence ID" value="VZH85291.1"/>
    <property type="molecule type" value="Genomic_DNA"/>
</dbReference>
<dbReference type="KEGG" id="crf:FRC0190_01262"/>
<accession>A0A6I8MC27</accession>
<organism evidence="2 3">
    <name type="scientific">Corynebacterium rouxii</name>
    <dbReference type="NCBI Taxonomy" id="2719119"/>
    <lineage>
        <taxon>Bacteria</taxon>
        <taxon>Bacillati</taxon>
        <taxon>Actinomycetota</taxon>
        <taxon>Actinomycetes</taxon>
        <taxon>Mycobacteriales</taxon>
        <taxon>Corynebacteriaceae</taxon>
        <taxon>Corynebacterium</taxon>
    </lineage>
</organism>
<evidence type="ECO:0008006" key="4">
    <source>
        <dbReference type="Google" id="ProtNLM"/>
    </source>
</evidence>
<evidence type="ECO:0000313" key="3">
    <source>
        <dbReference type="Proteomes" id="UP000423525"/>
    </source>
</evidence>
<keyword evidence="1" id="KW-1133">Transmembrane helix</keyword>
<dbReference type="Proteomes" id="UP000423525">
    <property type="component" value="Chromosome"/>
</dbReference>
<protein>
    <recommendedName>
        <fullName evidence="4">Cardiolipin synthase N-terminal domain-containing protein</fullName>
    </recommendedName>
</protein>
<gene>
    <name evidence="2" type="ORF">FRC0190_01262</name>
</gene>
<proteinExistence type="predicted"/>
<evidence type="ECO:0000313" key="2">
    <source>
        <dbReference type="EMBL" id="VZH85291.1"/>
    </source>
</evidence>
<evidence type="ECO:0000256" key="1">
    <source>
        <dbReference type="SAM" id="Phobius"/>
    </source>
</evidence>
<dbReference type="AlphaFoldDB" id="A0A6I8MC27"/>
<reference evidence="2 3" key="1">
    <citation type="submission" date="2019-11" db="EMBL/GenBank/DDBJ databases">
        <authorList>
            <person name="Brisse S."/>
        </authorList>
    </citation>
    <scope>NUCLEOTIDE SEQUENCE [LARGE SCALE GENOMIC DNA]</scope>
    <source>
        <strain evidence="2">FRC0190</strain>
    </source>
</reference>
<feature type="transmembrane region" description="Helical" evidence="1">
    <location>
        <begin position="24"/>
        <end position="44"/>
    </location>
</feature>
<feature type="transmembrane region" description="Helical" evidence="1">
    <location>
        <begin position="56"/>
        <end position="78"/>
    </location>
</feature>
<keyword evidence="1" id="KW-0812">Transmembrane</keyword>
<name>A0A6I8MC27_9CORY</name>
<sequence>MKIFGGLISRLRSESELSDANRRIILSFVATDVLLKSIAWHFLYHLPKSRINGPKYLWGILTSAVGTIGPVVFLCAGIKHKN</sequence>
<keyword evidence="1" id="KW-0472">Membrane</keyword>